<reference evidence="2" key="2">
    <citation type="submission" date="2025-09" db="UniProtKB">
        <authorList>
            <consortium name="Ensembl"/>
        </authorList>
    </citation>
    <scope>IDENTIFICATION</scope>
</reference>
<reference evidence="2" key="1">
    <citation type="submission" date="2025-08" db="UniProtKB">
        <authorList>
            <consortium name="Ensembl"/>
        </authorList>
    </citation>
    <scope>IDENTIFICATION</scope>
</reference>
<dbReference type="Ensembl" id="ENSVKKT00000024391.1">
    <property type="protein sequence ID" value="ENSVKKP00000023806.1"/>
    <property type="gene ID" value="ENSVKKG00000015720.1"/>
</dbReference>
<feature type="compositionally biased region" description="Basic and acidic residues" evidence="1">
    <location>
        <begin position="1"/>
        <end position="36"/>
    </location>
</feature>
<feature type="region of interest" description="Disordered" evidence="1">
    <location>
        <begin position="1"/>
        <end position="37"/>
    </location>
</feature>
<evidence type="ECO:0000313" key="2">
    <source>
        <dbReference type="Ensembl" id="ENSVKKP00000023806.1"/>
    </source>
</evidence>
<protein>
    <submittedName>
        <fullName evidence="2">Uncharacterized protein</fullName>
    </submittedName>
</protein>
<dbReference type="AlphaFoldDB" id="A0A8D2LKF3"/>
<name>A0A8D2LKF3_VARKO</name>
<organism evidence="2 3">
    <name type="scientific">Varanus komodoensis</name>
    <name type="common">Komodo dragon</name>
    <dbReference type="NCBI Taxonomy" id="61221"/>
    <lineage>
        <taxon>Eukaryota</taxon>
        <taxon>Metazoa</taxon>
        <taxon>Chordata</taxon>
        <taxon>Craniata</taxon>
        <taxon>Vertebrata</taxon>
        <taxon>Euteleostomi</taxon>
        <taxon>Lepidosauria</taxon>
        <taxon>Squamata</taxon>
        <taxon>Bifurcata</taxon>
        <taxon>Unidentata</taxon>
        <taxon>Episquamata</taxon>
        <taxon>Toxicofera</taxon>
        <taxon>Anguimorpha</taxon>
        <taxon>Paleoanguimorpha</taxon>
        <taxon>Varanoidea</taxon>
        <taxon>Varanidae</taxon>
        <taxon>Varanus</taxon>
    </lineage>
</organism>
<proteinExistence type="predicted"/>
<accession>A0A8D2LKF3</accession>
<evidence type="ECO:0000313" key="3">
    <source>
        <dbReference type="Proteomes" id="UP000694545"/>
    </source>
</evidence>
<sequence length="54" mass="6452">MKRMISLRDQRIKEKDRVKAKAKKKEDPSAIKEREPVTSCLAQLRRWTKDTSEH</sequence>
<dbReference type="Proteomes" id="UP000694545">
    <property type="component" value="Unplaced"/>
</dbReference>
<evidence type="ECO:0000256" key="1">
    <source>
        <dbReference type="SAM" id="MobiDB-lite"/>
    </source>
</evidence>
<keyword evidence="3" id="KW-1185">Reference proteome</keyword>